<dbReference type="EMBL" id="JAKNSF020000038">
    <property type="protein sequence ID" value="KAK7727334.1"/>
    <property type="molecule type" value="Genomic_DNA"/>
</dbReference>
<evidence type="ECO:0000313" key="2">
    <source>
        <dbReference type="Proteomes" id="UP001430848"/>
    </source>
</evidence>
<evidence type="ECO:0000313" key="1">
    <source>
        <dbReference type="EMBL" id="KAK7727334.1"/>
    </source>
</evidence>
<comment type="caution">
    <text evidence="1">The sequence shown here is derived from an EMBL/GenBank/DDBJ whole genome shotgun (WGS) entry which is preliminary data.</text>
</comment>
<keyword evidence="2" id="KW-1185">Reference proteome</keyword>
<gene>
    <name evidence="1" type="ORF">SLS63_007154</name>
</gene>
<protein>
    <submittedName>
        <fullName evidence="1">Uncharacterized protein</fullName>
    </submittedName>
</protein>
<organism evidence="1 2">
    <name type="scientific">Diaporthe eres</name>
    <name type="common">Phomopsis oblonga</name>
    <dbReference type="NCBI Taxonomy" id="83184"/>
    <lineage>
        <taxon>Eukaryota</taxon>
        <taxon>Fungi</taxon>
        <taxon>Dikarya</taxon>
        <taxon>Ascomycota</taxon>
        <taxon>Pezizomycotina</taxon>
        <taxon>Sordariomycetes</taxon>
        <taxon>Sordariomycetidae</taxon>
        <taxon>Diaporthales</taxon>
        <taxon>Diaporthaceae</taxon>
        <taxon>Diaporthe</taxon>
        <taxon>Diaporthe eres species complex</taxon>
    </lineage>
</organism>
<sequence>MKCTFFDSNSMFKNPITSDIYRSAHRGPAEFLFGETHEDPDGSAVKRRIIKTIKSKAVYKKYEQPRAI</sequence>
<proteinExistence type="predicted"/>
<dbReference type="Proteomes" id="UP001430848">
    <property type="component" value="Unassembled WGS sequence"/>
</dbReference>
<reference evidence="1 2" key="1">
    <citation type="submission" date="2024-02" db="EMBL/GenBank/DDBJ databases">
        <title>De novo assembly and annotation of 12 fungi associated with fruit tree decline syndrome in Ontario, Canada.</title>
        <authorList>
            <person name="Sulman M."/>
            <person name="Ellouze W."/>
            <person name="Ilyukhin E."/>
        </authorList>
    </citation>
    <scope>NUCLEOTIDE SEQUENCE [LARGE SCALE GENOMIC DNA]</scope>
    <source>
        <strain evidence="1 2">M169</strain>
    </source>
</reference>
<accession>A0ABR1P641</accession>
<name>A0ABR1P641_DIAER</name>